<evidence type="ECO:0000313" key="2">
    <source>
        <dbReference type="Proteomes" id="UP001361239"/>
    </source>
</evidence>
<sequence length="181" mass="19723">MLSHKTVSLVPHPDSPPRGIHGVDVRWLETRQGLFVLRWVIKGVDAIAVPAFAGKGRGEALWQTTCGELFLKDRDGAGYREFNFSPSERWAAYRFTGYRDGMADEDIPPPEVSSEGGQHLFVLTALLDASVLQGSELAGLSAVIEEKDGTRSYWAIAHAPGKPDFHNPACFALPLPAPEVA</sequence>
<protein>
    <submittedName>
        <fullName evidence="1">DOMON-like domain-containing protein</fullName>
    </submittedName>
</protein>
<dbReference type="Gene3D" id="2.60.40.1190">
    <property type="match status" value="1"/>
</dbReference>
<comment type="caution">
    <text evidence="1">The sequence shown here is derived from an EMBL/GenBank/DDBJ whole genome shotgun (WGS) entry which is preliminary data.</text>
</comment>
<organism evidence="1 2">
    <name type="scientific">Novosphingobium anseongense</name>
    <dbReference type="NCBI Taxonomy" id="3133436"/>
    <lineage>
        <taxon>Bacteria</taxon>
        <taxon>Pseudomonadati</taxon>
        <taxon>Pseudomonadota</taxon>
        <taxon>Alphaproteobacteria</taxon>
        <taxon>Sphingomonadales</taxon>
        <taxon>Sphingomonadaceae</taxon>
        <taxon>Novosphingobium</taxon>
    </lineage>
</organism>
<accession>A0ABU8RS49</accession>
<reference evidence="1 2" key="1">
    <citation type="submission" date="2024-03" db="EMBL/GenBank/DDBJ databases">
        <authorList>
            <person name="Jo J.-H."/>
        </authorList>
    </citation>
    <scope>NUCLEOTIDE SEQUENCE [LARGE SCALE GENOMIC DNA]</scope>
    <source>
        <strain evidence="1 2">PS1R-30</strain>
    </source>
</reference>
<dbReference type="Proteomes" id="UP001361239">
    <property type="component" value="Unassembled WGS sequence"/>
</dbReference>
<proteinExistence type="predicted"/>
<dbReference type="RefSeq" id="WP_339585843.1">
    <property type="nucleotide sequence ID" value="NZ_JBBHJZ010000001.1"/>
</dbReference>
<gene>
    <name evidence="1" type="ORF">WG901_04665</name>
</gene>
<dbReference type="EMBL" id="JBBHJZ010000001">
    <property type="protein sequence ID" value="MEJ5975914.1"/>
    <property type="molecule type" value="Genomic_DNA"/>
</dbReference>
<keyword evidence="2" id="KW-1185">Reference proteome</keyword>
<dbReference type="CDD" id="cd09627">
    <property type="entry name" value="DOMON_murB_like"/>
    <property type="match status" value="1"/>
</dbReference>
<name>A0ABU8RS49_9SPHN</name>
<evidence type="ECO:0000313" key="1">
    <source>
        <dbReference type="EMBL" id="MEJ5975914.1"/>
    </source>
</evidence>